<reference evidence="2" key="1">
    <citation type="journal article" date="2018" name="Biotechnol. Bioeng.">
        <title>A reference genome of the Chinese hamster based on a hybrid assembly strategy.</title>
        <authorList>
            <person name="Rupp O."/>
            <person name="MacDonald M.L."/>
            <person name="Li S."/>
            <person name="Dhiman H."/>
            <person name="Polson S."/>
            <person name="Griep S."/>
            <person name="Heffner K."/>
            <person name="Hernandez I."/>
            <person name="Brinkrolf K."/>
            <person name="Jadhav V."/>
            <person name="Samoudi M."/>
            <person name="Hao H."/>
            <person name="Kingham B."/>
            <person name="Goesmann A."/>
            <person name="Betenbaugh M.J."/>
            <person name="Lewis N.E."/>
            <person name="Borth N."/>
            <person name="Lee K.H."/>
        </authorList>
    </citation>
    <scope>NUCLEOTIDE SEQUENCE [LARGE SCALE GENOMIC DNA]</scope>
    <source>
        <strain evidence="2">17A/GY</strain>
    </source>
</reference>
<dbReference type="GeneID" id="113830899"/>
<reference evidence="2" key="2">
    <citation type="journal article" date="2020" name="Biotechnol. Bioeng.">
        <title>Chromosome-scale scaffolds for the Chinese hamster reference genome assembly to facilitate the study of the CHO epigenome.</title>
        <authorList>
            <person name="Hilliard W."/>
            <person name="MacDonald M."/>
            <person name="Lee K.H."/>
        </authorList>
    </citation>
    <scope>NUCLEOTIDE SEQUENCE [LARGE SCALE GENOMIC DNA]</scope>
    <source>
        <strain evidence="2">17A/GY</strain>
    </source>
</reference>
<name>A0A9J7F9E1_CRIGR</name>
<evidence type="ECO:0000313" key="3">
    <source>
        <dbReference type="RefSeq" id="XP_027250762.1"/>
    </source>
</evidence>
<organism evidence="2 3">
    <name type="scientific">Cricetulus griseus</name>
    <name type="common">Chinese hamster</name>
    <name type="synonym">Cricetulus barabensis griseus</name>
    <dbReference type="NCBI Taxonomy" id="10029"/>
    <lineage>
        <taxon>Eukaryota</taxon>
        <taxon>Metazoa</taxon>
        <taxon>Chordata</taxon>
        <taxon>Craniata</taxon>
        <taxon>Vertebrata</taxon>
        <taxon>Euteleostomi</taxon>
        <taxon>Mammalia</taxon>
        <taxon>Eutheria</taxon>
        <taxon>Euarchontoglires</taxon>
        <taxon>Glires</taxon>
        <taxon>Rodentia</taxon>
        <taxon>Myomorpha</taxon>
        <taxon>Muroidea</taxon>
        <taxon>Cricetidae</taxon>
        <taxon>Cricetinae</taxon>
        <taxon>Cricetulus</taxon>
    </lineage>
</organism>
<dbReference type="AlphaFoldDB" id="A0A9J7F9E1"/>
<accession>A0A9J7F9E1</accession>
<dbReference type="KEGG" id="cge:113830899"/>
<sequence length="238" mass="26811">MYLSQPPVTTQAVLLKLPASALNYLTLHSRIPQFSQGPPMTLSRLQFLFASLLLQCFMMSPKLQEMGAAGRRCTPKDLPPVTYFLKSAFPKTSMLVLFKKGMALETIILPSLAATVVNVTNIYQEQFVCQAVCLFPSFLWKQSWRVKVLEGWVWATHPASDLENEPRDHWERSHSSSLLNAQQSSLRISQQPRSRGRKIVSSIQGKICLPADIRVTYFLQLGPTSFLSPPPARHPSRD</sequence>
<evidence type="ECO:0000313" key="2">
    <source>
        <dbReference type="Proteomes" id="UP001108280"/>
    </source>
</evidence>
<proteinExistence type="predicted"/>
<protein>
    <submittedName>
        <fullName evidence="3">Uncharacterized protein LOC113830899 isoform X1</fullName>
    </submittedName>
</protein>
<feature type="compositionally biased region" description="Low complexity" evidence="1">
    <location>
        <begin position="175"/>
        <end position="186"/>
    </location>
</feature>
<dbReference type="Proteomes" id="UP001108280">
    <property type="component" value="Chromosome 1"/>
</dbReference>
<evidence type="ECO:0000256" key="1">
    <source>
        <dbReference type="SAM" id="MobiDB-lite"/>
    </source>
</evidence>
<gene>
    <name evidence="3" type="primary">LOC113830899</name>
</gene>
<keyword evidence="2" id="KW-1185">Reference proteome</keyword>
<dbReference type="RefSeq" id="XP_027250762.1">
    <property type="nucleotide sequence ID" value="XM_027394961.2"/>
</dbReference>
<reference evidence="3" key="3">
    <citation type="submission" date="2025-08" db="UniProtKB">
        <authorList>
            <consortium name="RefSeq"/>
        </authorList>
    </citation>
    <scope>IDENTIFICATION</scope>
    <source>
        <strain evidence="3">17A/GY</strain>
        <tissue evidence="3">Liver</tissue>
    </source>
</reference>
<feature type="region of interest" description="Disordered" evidence="1">
    <location>
        <begin position="173"/>
        <end position="193"/>
    </location>
</feature>